<evidence type="ECO:0000313" key="3">
    <source>
        <dbReference type="Proteomes" id="UP000546126"/>
    </source>
</evidence>
<name>A0A7Y6IKA4_9ACTN</name>
<feature type="transmembrane region" description="Helical" evidence="1">
    <location>
        <begin position="200"/>
        <end position="218"/>
    </location>
</feature>
<keyword evidence="1" id="KW-0812">Transmembrane</keyword>
<feature type="transmembrane region" description="Helical" evidence="1">
    <location>
        <begin position="173"/>
        <end position="194"/>
    </location>
</feature>
<comment type="caution">
    <text evidence="2">The sequence shown here is derived from an EMBL/GenBank/DDBJ whole genome shotgun (WGS) entry which is preliminary data.</text>
</comment>
<feature type="transmembrane region" description="Helical" evidence="1">
    <location>
        <begin position="138"/>
        <end position="166"/>
    </location>
</feature>
<gene>
    <name evidence="2" type="ORF">HT134_06755</name>
</gene>
<feature type="transmembrane region" description="Helical" evidence="1">
    <location>
        <begin position="62"/>
        <end position="85"/>
    </location>
</feature>
<feature type="transmembrane region" description="Helical" evidence="1">
    <location>
        <begin position="20"/>
        <end position="42"/>
    </location>
</feature>
<evidence type="ECO:0000256" key="1">
    <source>
        <dbReference type="SAM" id="Phobius"/>
    </source>
</evidence>
<organism evidence="2 3">
    <name type="scientific">Nonomuraea rhodomycinica</name>
    <dbReference type="NCBI Taxonomy" id="1712872"/>
    <lineage>
        <taxon>Bacteria</taxon>
        <taxon>Bacillati</taxon>
        <taxon>Actinomycetota</taxon>
        <taxon>Actinomycetes</taxon>
        <taxon>Streptosporangiales</taxon>
        <taxon>Streptosporangiaceae</taxon>
        <taxon>Nonomuraea</taxon>
    </lineage>
</organism>
<keyword evidence="1" id="KW-0472">Membrane</keyword>
<evidence type="ECO:0000313" key="2">
    <source>
        <dbReference type="EMBL" id="NUW39832.1"/>
    </source>
</evidence>
<protein>
    <recommendedName>
        <fullName evidence="4">DUF4386 family protein</fullName>
    </recommendedName>
</protein>
<keyword evidence="1" id="KW-1133">Transmembrane helix</keyword>
<sequence>MTTATSATTRKAVPPSRAAFALLIPVGPLAVAILRAILPYSTADGPARLVGKVAAHQDAQSAVLWLAFAAALTLVPGTIAIGLLAVRRAPALGTAGLVLAVAGFSSLYAVGIGDHLALSAVRDGLDPGAAARLLDGLHALPAVSAATTLFVLGHILGVALLGAALWRGRTVPAWAGIVLIVSQPLHAVFAAVVPNAALDGLAWGLTAVGFGAAALAFARHRAGSIRPGGTREDGGLR</sequence>
<accession>A0A7Y6IKA4</accession>
<dbReference type="EMBL" id="JABWGO010000001">
    <property type="protein sequence ID" value="NUW39832.1"/>
    <property type="molecule type" value="Genomic_DNA"/>
</dbReference>
<dbReference type="Proteomes" id="UP000546126">
    <property type="component" value="Unassembled WGS sequence"/>
</dbReference>
<feature type="transmembrane region" description="Helical" evidence="1">
    <location>
        <begin position="97"/>
        <end position="118"/>
    </location>
</feature>
<dbReference type="RefSeq" id="WP_175599311.1">
    <property type="nucleotide sequence ID" value="NZ_JABWGO010000001.1"/>
</dbReference>
<evidence type="ECO:0008006" key="4">
    <source>
        <dbReference type="Google" id="ProtNLM"/>
    </source>
</evidence>
<dbReference type="AlphaFoldDB" id="A0A7Y6IKA4"/>
<keyword evidence="3" id="KW-1185">Reference proteome</keyword>
<proteinExistence type="predicted"/>
<reference evidence="2 3" key="1">
    <citation type="submission" date="2020-06" db="EMBL/GenBank/DDBJ databases">
        <authorList>
            <person name="Chanama M."/>
        </authorList>
    </citation>
    <scope>NUCLEOTIDE SEQUENCE [LARGE SCALE GENOMIC DNA]</scope>
    <source>
        <strain evidence="2 3">TBRC6557</strain>
    </source>
</reference>